<reference evidence="2 4" key="2">
    <citation type="submission" date="2024-01" db="EMBL/GenBank/DDBJ databases">
        <title>AV1 has a protective and therapeutic effect against plant viruses.</title>
        <authorList>
            <person name="Wang F."/>
        </authorList>
    </citation>
    <scope>NUCLEOTIDE SEQUENCE [LARGE SCALE GENOMIC DNA]</scope>
    <source>
        <strain evidence="2 4">AV1</strain>
    </source>
</reference>
<organism evidence="1 3">
    <name type="scientific">Enterobacter wuhouensis</name>
    <dbReference type="NCBI Taxonomy" id="2529381"/>
    <lineage>
        <taxon>Bacteria</taxon>
        <taxon>Pseudomonadati</taxon>
        <taxon>Pseudomonadota</taxon>
        <taxon>Gammaproteobacteria</taxon>
        <taxon>Enterobacterales</taxon>
        <taxon>Enterobacteriaceae</taxon>
        <taxon>Enterobacter</taxon>
    </lineage>
</organism>
<evidence type="ECO:0008006" key="5">
    <source>
        <dbReference type="Google" id="ProtNLM"/>
    </source>
</evidence>
<dbReference type="Proteomes" id="UP000291424">
    <property type="component" value="Unassembled WGS sequence"/>
</dbReference>
<sequence length="102" mass="11421">MDDIQVMRFLARSLEHAASQHDWPKMQEVDAQIAGLLTSLKGQALSADKRDALAALQQTHTRVSQFCQVQSEALEKQIARTRRNQEGATAYALFSSEEDFGQ</sequence>
<dbReference type="Proteomes" id="UP001330482">
    <property type="component" value="Chromosome"/>
</dbReference>
<evidence type="ECO:0000313" key="1">
    <source>
        <dbReference type="EMBL" id="TCB90220.1"/>
    </source>
</evidence>
<evidence type="ECO:0000313" key="3">
    <source>
        <dbReference type="Proteomes" id="UP000291424"/>
    </source>
</evidence>
<evidence type="ECO:0000313" key="4">
    <source>
        <dbReference type="Proteomes" id="UP001330482"/>
    </source>
</evidence>
<reference evidence="1 3" key="1">
    <citation type="submission" date="2019-02" db="EMBL/GenBank/DDBJ databases">
        <title>The draft genome of Enterobacter spp. strains.</title>
        <authorList>
            <person name="Wang C."/>
            <person name="Feng Y."/>
            <person name="Zong Z."/>
        </authorList>
    </citation>
    <scope>NUCLEOTIDE SEQUENCE [LARGE SCALE GENOMIC DNA]</scope>
    <source>
        <strain evidence="1 3">WCHEW120002</strain>
    </source>
</reference>
<dbReference type="RefSeq" id="WP_131635435.1">
    <property type="nucleotide sequence ID" value="NZ_CP142124.1"/>
</dbReference>
<dbReference type="OrthoDB" id="6612443at2"/>
<proteinExistence type="predicted"/>
<dbReference type="EMBL" id="CP142124">
    <property type="protein sequence ID" value="WRW31918.1"/>
    <property type="molecule type" value="Genomic_DNA"/>
</dbReference>
<dbReference type="EMBL" id="SJOO01000011">
    <property type="protein sequence ID" value="TCB90220.1"/>
    <property type="molecule type" value="Genomic_DNA"/>
</dbReference>
<protein>
    <recommendedName>
        <fullName evidence="5">Flagellar protein FliT</fullName>
    </recommendedName>
</protein>
<keyword evidence="4" id="KW-1185">Reference proteome</keyword>
<evidence type="ECO:0000313" key="2">
    <source>
        <dbReference type="EMBL" id="WRW31918.1"/>
    </source>
</evidence>
<dbReference type="AlphaFoldDB" id="A0A4R0G142"/>
<accession>A0A4R0G142</accession>
<name>A0A4R0G142_9ENTR</name>
<gene>
    <name evidence="1" type="ORF">E0L20_19810</name>
    <name evidence="2" type="ORF">VPX56_01975</name>
</gene>